<reference evidence="3" key="2">
    <citation type="submission" date="2016-09" db="EMBL/GenBank/DDBJ databases">
        <authorList>
            <person name="Chen S."/>
            <person name="Walker E."/>
        </authorList>
    </citation>
    <scope>NUCLEOTIDE SEQUENCE [LARGE SCALE GENOMIC DNA]</scope>
    <source>
        <strain evidence="3">MSU</strain>
    </source>
</reference>
<accession>A0A1S1IZD4</accession>
<gene>
    <name evidence="2" type="ORF">B0A71_13860</name>
    <name evidence="1" type="ORF">BHE19_18120</name>
</gene>
<keyword evidence="4" id="KW-1185">Reference proteome</keyword>
<proteinExistence type="predicted"/>
<dbReference type="Proteomes" id="UP000180252">
    <property type="component" value="Unassembled WGS sequence"/>
</dbReference>
<dbReference type="AlphaFoldDB" id="A0A1S1IZD4"/>
<sequence length="112" mass="13103">MMMITREEKKEITRHISKIGGFNEKTKGYHAVENLLILGEWSFHWYEKSFCIQNASWLQHIGLDVEVLSDAVKVSDQAIEKYYINVMGLEIEFQPVDNNLSKRDRRLSVGKE</sequence>
<organism evidence="1 3">
    <name type="scientific">Flavobacterium tructae</name>
    <dbReference type="NCBI Taxonomy" id="1114873"/>
    <lineage>
        <taxon>Bacteria</taxon>
        <taxon>Pseudomonadati</taxon>
        <taxon>Bacteroidota</taxon>
        <taxon>Flavobacteriia</taxon>
        <taxon>Flavobacteriales</taxon>
        <taxon>Flavobacteriaceae</taxon>
        <taxon>Flavobacterium</taxon>
    </lineage>
</organism>
<dbReference type="OrthoDB" id="1360775at2"/>
<comment type="caution">
    <text evidence="1">The sequence shown here is derived from an EMBL/GenBank/DDBJ whole genome shotgun (WGS) entry which is preliminary data.</text>
</comment>
<reference evidence="2 4" key="3">
    <citation type="submission" date="2016-11" db="EMBL/GenBank/DDBJ databases">
        <title>Whole genomes of Flavobacteriaceae.</title>
        <authorList>
            <person name="Stine C."/>
            <person name="Li C."/>
            <person name="Tadesse D."/>
        </authorList>
    </citation>
    <scope>NUCLEOTIDE SEQUENCE [LARGE SCALE GENOMIC DNA]</scope>
    <source>
        <strain evidence="2 4">ATCC BAA-2541</strain>
    </source>
</reference>
<reference evidence="1" key="1">
    <citation type="submission" date="2016-09" db="EMBL/GenBank/DDBJ databases">
        <authorList>
            <person name="Capua I."/>
            <person name="De Benedictis P."/>
            <person name="Joannis T."/>
            <person name="Lombin L.H."/>
            <person name="Cattoli G."/>
        </authorList>
    </citation>
    <scope>NUCLEOTIDE SEQUENCE [LARGE SCALE GENOMIC DNA]</scope>
    <source>
        <strain evidence="1">MSU</strain>
    </source>
</reference>
<name>A0A1S1IZD4_9FLAO</name>
<evidence type="ECO:0000313" key="3">
    <source>
        <dbReference type="Proteomes" id="UP000180252"/>
    </source>
</evidence>
<dbReference type="EMBL" id="MIKE01000027">
    <property type="protein sequence ID" value="OHT43687.1"/>
    <property type="molecule type" value="Genomic_DNA"/>
</dbReference>
<evidence type="ECO:0000313" key="2">
    <source>
        <dbReference type="EMBL" id="OXB18929.1"/>
    </source>
</evidence>
<dbReference type="RefSeq" id="WP_070908633.1">
    <property type="nucleotide sequence ID" value="NZ_MIKE01000027.1"/>
</dbReference>
<dbReference type="Proteomes" id="UP000198319">
    <property type="component" value="Unassembled WGS sequence"/>
</dbReference>
<dbReference type="EMBL" id="MUHG01000020">
    <property type="protein sequence ID" value="OXB18929.1"/>
    <property type="molecule type" value="Genomic_DNA"/>
</dbReference>
<evidence type="ECO:0000313" key="1">
    <source>
        <dbReference type="EMBL" id="OHT43687.1"/>
    </source>
</evidence>
<protein>
    <submittedName>
        <fullName evidence="1">Uncharacterized protein</fullName>
    </submittedName>
</protein>
<evidence type="ECO:0000313" key="4">
    <source>
        <dbReference type="Proteomes" id="UP000198319"/>
    </source>
</evidence>